<feature type="signal peptide" evidence="3">
    <location>
        <begin position="1"/>
        <end position="20"/>
    </location>
</feature>
<dbReference type="OrthoDB" id="225238at2"/>
<accession>A0A1G9HXJ2</accession>
<organism evidence="4 5">
    <name type="scientific">Modicisalibacter muralis</name>
    <dbReference type="NCBI Taxonomy" id="119000"/>
    <lineage>
        <taxon>Bacteria</taxon>
        <taxon>Pseudomonadati</taxon>
        <taxon>Pseudomonadota</taxon>
        <taxon>Gammaproteobacteria</taxon>
        <taxon>Oceanospirillales</taxon>
        <taxon>Halomonadaceae</taxon>
        <taxon>Modicisalibacter</taxon>
    </lineage>
</organism>
<dbReference type="InterPro" id="IPR030836">
    <property type="entry name" value="ABC_peri_PhnD-like"/>
</dbReference>
<proteinExistence type="inferred from homology"/>
<dbReference type="STRING" id="119000.SAMN05661010_00964"/>
<name>A0A1G9HXJ2_9GAMM</name>
<dbReference type="GO" id="GO:0055085">
    <property type="term" value="P:transmembrane transport"/>
    <property type="evidence" value="ECO:0007669"/>
    <property type="project" value="InterPro"/>
</dbReference>
<protein>
    <submittedName>
        <fullName evidence="4">Phosphonate transport system substrate-binding protein</fullName>
    </submittedName>
</protein>
<dbReference type="Gene3D" id="3.40.190.10">
    <property type="entry name" value="Periplasmic binding protein-like II"/>
    <property type="match status" value="2"/>
</dbReference>
<dbReference type="PANTHER" id="PTHR35841">
    <property type="entry name" value="PHOSPHONATES-BINDING PERIPLASMIC PROTEIN"/>
    <property type="match status" value="1"/>
</dbReference>
<keyword evidence="2 3" id="KW-0732">Signal</keyword>
<dbReference type="NCBIfam" id="TIGR01098">
    <property type="entry name" value="3A0109s03R"/>
    <property type="match status" value="1"/>
</dbReference>
<dbReference type="CDD" id="cd13572">
    <property type="entry name" value="PBP2_PnhD_2"/>
    <property type="match status" value="1"/>
</dbReference>
<evidence type="ECO:0000256" key="3">
    <source>
        <dbReference type="SAM" id="SignalP"/>
    </source>
</evidence>
<gene>
    <name evidence="4" type="ORF">SAMN05661010_00964</name>
</gene>
<evidence type="ECO:0000313" key="4">
    <source>
        <dbReference type="EMBL" id="SDL17700.1"/>
    </source>
</evidence>
<evidence type="ECO:0000256" key="1">
    <source>
        <dbReference type="ARBA" id="ARBA00007162"/>
    </source>
</evidence>
<reference evidence="4 5" key="1">
    <citation type="submission" date="2016-10" db="EMBL/GenBank/DDBJ databases">
        <authorList>
            <person name="de Groot N.N."/>
        </authorList>
    </citation>
    <scope>NUCLEOTIDE SEQUENCE [LARGE SCALE GENOMIC DNA]</scope>
    <source>
        <strain evidence="4 5">DSM 14789</strain>
    </source>
</reference>
<keyword evidence="5" id="KW-1185">Reference proteome</keyword>
<dbReference type="Pfam" id="PF12974">
    <property type="entry name" value="Phosphonate-bd"/>
    <property type="match status" value="1"/>
</dbReference>
<dbReference type="Proteomes" id="UP000198654">
    <property type="component" value="Unassembled WGS sequence"/>
</dbReference>
<dbReference type="EMBL" id="FNGI01000002">
    <property type="protein sequence ID" value="SDL17700.1"/>
    <property type="molecule type" value="Genomic_DNA"/>
</dbReference>
<dbReference type="GO" id="GO:0043190">
    <property type="term" value="C:ATP-binding cassette (ABC) transporter complex"/>
    <property type="evidence" value="ECO:0007669"/>
    <property type="project" value="InterPro"/>
</dbReference>
<sequence length="284" mass="31472">MRWLAVTALALSLFAQTASAQTFRFTAIPDEDQSRLVERFQKVADYLERKLEVDVEYVPVKSYSAAVSAFRNDQVQLAWFGGLSGVQARRLVLGSQALAQGVEDAAFHSYFIAHQSTGLESAERLPKAIEGLSFTFGAKTSTSGRLMPEHFLQERFGKSPQELFSRVGFSGDHSRTIALVEAGTYDIGAVNFSVWNAAVEDGRVDTDKVQVIWKSPAYTDYQWTIRGDADERFGDGFTVKVRQALLDMHNPELLASFPRSGFIPADNDDYAPIETVAESLGLLR</sequence>
<dbReference type="NCBIfam" id="TIGR04553">
    <property type="entry name" value="ABC_peri_selen"/>
    <property type="match status" value="1"/>
</dbReference>
<dbReference type="SUPFAM" id="SSF53850">
    <property type="entry name" value="Periplasmic binding protein-like II"/>
    <property type="match status" value="1"/>
</dbReference>
<dbReference type="PANTHER" id="PTHR35841:SF1">
    <property type="entry name" value="PHOSPHONATES-BINDING PERIPLASMIC PROTEIN"/>
    <property type="match status" value="1"/>
</dbReference>
<evidence type="ECO:0000256" key="2">
    <source>
        <dbReference type="ARBA" id="ARBA00022729"/>
    </source>
</evidence>
<dbReference type="RefSeq" id="WP_089726111.1">
    <property type="nucleotide sequence ID" value="NZ_FNGI01000002.1"/>
</dbReference>
<dbReference type="InterPro" id="IPR005770">
    <property type="entry name" value="PhnD"/>
</dbReference>
<comment type="similarity">
    <text evidence="1">Belongs to the phosphate/phosphite/phosphonate binding protein family.</text>
</comment>
<dbReference type="AlphaFoldDB" id="A0A1G9HXJ2"/>
<feature type="chain" id="PRO_5011557917" evidence="3">
    <location>
        <begin position="21"/>
        <end position="284"/>
    </location>
</feature>
<evidence type="ECO:0000313" key="5">
    <source>
        <dbReference type="Proteomes" id="UP000198654"/>
    </source>
</evidence>